<protein>
    <recommendedName>
        <fullName evidence="11">C2H2-type domain-containing protein</fullName>
    </recommendedName>
</protein>
<comment type="subcellular location">
    <subcellularLocation>
        <location evidence="1">Nucleus</location>
    </subcellularLocation>
</comment>
<sequence length="890" mass="101315">MLLLHSVSLHCKSQICKFHTNLILLKGYQLHWSWILVACANQSLSVTLEKHKMAQYTFHEQMLSVMEILAKAATEEINRRVADSCAVIRIELSRSQRDIDCLKRKCQMMENELRKTVQILEDRSAATAIKEERNENDQWSRGEGQFSYGCHGNKPHSSAQEISEEQNRFCDDMERQRMHLTHISSPVTGNEEHPSSLRLQVKTEKEEEEEKEVAEVILVEGSEQRREETSHPEFAYNNKNNSNEGERTDKSFTSTQLSCDLSVFSQPVVEAAMEQSGNDAKTIPNDQIEMYGVGQVSVHEQPQPAWCRDRAHEADHIVQRPRHDGSSTHQQHRTLSRPNEAGVGAGMAPQTGSNIPHQAFLGRGRGGFRRFRAQWVTSVDGERRFRCSFCERTFVRFGQLKEHMRSHTGERPYTCSQCGRSFTKQGNLIRHAVVHSGEKPYQCSLCGKCFTQRSSLKSHQKTHTPDRDTVLQGLAVRQLRTMLSEDTATTSSVSFHSRLASVMAVVAQSAVAEISKLYDDGLLVLRLEVCRKDSEIEALKKKLETVENELRLVKESQRSETYSVTPNLLPAPCAHRRDLGECTEGTNQRHSWKPQPSSDVCNGKENDHAGEMNYKSSEEINSQDILTKETKLVPTDPQPSPEQLKQPAFCEEESGPEFQKKTEQEIETVSLDESNIECVVIEDREREQWSSIENGMEHAEDPDCSIVTEQDGHPLIASVWSVGSSTSCPVDDISMTNRHNVEEIRHQRMPQQPRSEGESTDLNLPRQVQHRADTAFHPRLLLPSRTHERVMLSNSTSQNGNRAAFTGNEIAIARLPPRRKPVREKWFMCSFCGKSFDRISHLQMHHRIHTGEKPFYCGMCGKSFSQQSNLRTHQKTHKDLRTASETFLKK</sequence>
<dbReference type="SMART" id="SM00355">
    <property type="entry name" value="ZnF_C2H2"/>
    <property type="match status" value="5"/>
</dbReference>
<reference evidence="12" key="1">
    <citation type="submission" date="2023-06" db="EMBL/GenBank/DDBJ databases">
        <title>Male Hemibagrus guttatus genome.</title>
        <authorList>
            <person name="Bian C."/>
        </authorList>
    </citation>
    <scope>NUCLEOTIDE SEQUENCE</scope>
    <source>
        <strain evidence="12">Male_cb2023</strain>
        <tissue evidence="12">Muscle</tissue>
    </source>
</reference>
<dbReference type="FunFam" id="3.30.160.60:FF:000512">
    <property type="entry name" value="zinc finger protein 197 isoform X1"/>
    <property type="match status" value="1"/>
</dbReference>
<dbReference type="PANTHER" id="PTHR16515:SF49">
    <property type="entry name" value="GASTRULA ZINC FINGER PROTEIN XLCGF49.1-LIKE-RELATED"/>
    <property type="match status" value="1"/>
</dbReference>
<evidence type="ECO:0000256" key="1">
    <source>
        <dbReference type="ARBA" id="ARBA00004123"/>
    </source>
</evidence>
<feature type="coiled-coil region" evidence="9">
    <location>
        <begin position="92"/>
        <end position="119"/>
    </location>
</feature>
<feature type="region of interest" description="Disordered" evidence="10">
    <location>
        <begin position="182"/>
        <end position="251"/>
    </location>
</feature>
<keyword evidence="9" id="KW-0175">Coiled coil</keyword>
<evidence type="ECO:0000259" key="11">
    <source>
        <dbReference type="PROSITE" id="PS50157"/>
    </source>
</evidence>
<dbReference type="SUPFAM" id="SSF57667">
    <property type="entry name" value="beta-beta-alpha zinc fingers"/>
    <property type="match status" value="3"/>
</dbReference>
<evidence type="ECO:0000256" key="4">
    <source>
        <dbReference type="ARBA" id="ARBA00022737"/>
    </source>
</evidence>
<proteinExistence type="inferred from homology"/>
<keyword evidence="6" id="KW-0862">Zinc</keyword>
<evidence type="ECO:0000256" key="10">
    <source>
        <dbReference type="SAM" id="MobiDB-lite"/>
    </source>
</evidence>
<evidence type="ECO:0000256" key="9">
    <source>
        <dbReference type="SAM" id="Coils"/>
    </source>
</evidence>
<dbReference type="PROSITE" id="PS00028">
    <property type="entry name" value="ZINC_FINGER_C2H2_1"/>
    <property type="match status" value="5"/>
</dbReference>
<evidence type="ECO:0000256" key="2">
    <source>
        <dbReference type="ARBA" id="ARBA00006991"/>
    </source>
</evidence>
<evidence type="ECO:0000256" key="5">
    <source>
        <dbReference type="ARBA" id="ARBA00022771"/>
    </source>
</evidence>
<feature type="compositionally biased region" description="Basic and acidic residues" evidence="10">
    <location>
        <begin position="222"/>
        <end position="231"/>
    </location>
</feature>
<dbReference type="FunFam" id="3.30.160.60:FF:000358">
    <property type="entry name" value="zinc finger protein 24"/>
    <property type="match status" value="1"/>
</dbReference>
<dbReference type="Proteomes" id="UP001274896">
    <property type="component" value="Unassembled WGS sequence"/>
</dbReference>
<evidence type="ECO:0000256" key="6">
    <source>
        <dbReference type="ARBA" id="ARBA00022833"/>
    </source>
</evidence>
<feature type="domain" description="C2H2-type" evidence="11">
    <location>
        <begin position="385"/>
        <end position="412"/>
    </location>
</feature>
<dbReference type="EMBL" id="JAUCMX010000022">
    <property type="protein sequence ID" value="KAK3513254.1"/>
    <property type="molecule type" value="Genomic_DNA"/>
</dbReference>
<dbReference type="FunFam" id="3.30.160.60:FF:000912">
    <property type="entry name" value="Zinc finger protein 660"/>
    <property type="match status" value="1"/>
</dbReference>
<dbReference type="AlphaFoldDB" id="A0AAE0UN00"/>
<evidence type="ECO:0000256" key="8">
    <source>
        <dbReference type="PROSITE-ProRule" id="PRU00042"/>
    </source>
</evidence>
<feature type="domain" description="C2H2-type" evidence="11">
    <location>
        <begin position="855"/>
        <end position="882"/>
    </location>
</feature>
<feature type="domain" description="C2H2-type" evidence="11">
    <location>
        <begin position="441"/>
        <end position="468"/>
    </location>
</feature>
<keyword evidence="3" id="KW-0479">Metal-binding</keyword>
<feature type="compositionally biased region" description="Basic and acidic residues" evidence="10">
    <location>
        <begin position="190"/>
        <end position="205"/>
    </location>
</feature>
<evidence type="ECO:0000256" key="7">
    <source>
        <dbReference type="ARBA" id="ARBA00023242"/>
    </source>
</evidence>
<evidence type="ECO:0000313" key="13">
    <source>
        <dbReference type="Proteomes" id="UP001274896"/>
    </source>
</evidence>
<feature type="region of interest" description="Disordered" evidence="10">
    <location>
        <begin position="870"/>
        <end position="890"/>
    </location>
</feature>
<dbReference type="PROSITE" id="PS50157">
    <property type="entry name" value="ZINC_FINGER_C2H2_2"/>
    <property type="match status" value="5"/>
</dbReference>
<feature type="compositionally biased region" description="Basic and acidic residues" evidence="10">
    <location>
        <begin position="877"/>
        <end position="890"/>
    </location>
</feature>
<keyword evidence="5 8" id="KW-0863">Zinc-finger</keyword>
<dbReference type="PANTHER" id="PTHR16515">
    <property type="entry name" value="PR DOMAIN ZINC FINGER PROTEIN"/>
    <property type="match status" value="1"/>
</dbReference>
<keyword evidence="13" id="KW-1185">Reference proteome</keyword>
<gene>
    <name evidence="12" type="ORF">QTP70_009699</name>
</gene>
<dbReference type="InterPro" id="IPR050331">
    <property type="entry name" value="Zinc_finger"/>
</dbReference>
<dbReference type="FunFam" id="3.30.160.60:FF:001442">
    <property type="entry name" value="zinc finger protein 696"/>
    <property type="match status" value="1"/>
</dbReference>
<dbReference type="GO" id="GO:0005634">
    <property type="term" value="C:nucleus"/>
    <property type="evidence" value="ECO:0007669"/>
    <property type="project" value="UniProtKB-SubCell"/>
</dbReference>
<dbReference type="InterPro" id="IPR013087">
    <property type="entry name" value="Znf_C2H2_type"/>
</dbReference>
<dbReference type="FunFam" id="3.30.160.60:FF:000065">
    <property type="entry name" value="B-cell CLL/lymphoma 6, member B"/>
    <property type="match status" value="1"/>
</dbReference>
<evidence type="ECO:0000313" key="12">
    <source>
        <dbReference type="EMBL" id="KAK3513254.1"/>
    </source>
</evidence>
<dbReference type="InterPro" id="IPR036236">
    <property type="entry name" value="Znf_C2H2_sf"/>
</dbReference>
<accession>A0AAE0UN00</accession>
<name>A0AAE0UN00_9TELE</name>
<evidence type="ECO:0000256" key="3">
    <source>
        <dbReference type="ARBA" id="ARBA00022723"/>
    </source>
</evidence>
<organism evidence="12 13">
    <name type="scientific">Hemibagrus guttatus</name>
    <dbReference type="NCBI Taxonomy" id="175788"/>
    <lineage>
        <taxon>Eukaryota</taxon>
        <taxon>Metazoa</taxon>
        <taxon>Chordata</taxon>
        <taxon>Craniata</taxon>
        <taxon>Vertebrata</taxon>
        <taxon>Euteleostomi</taxon>
        <taxon>Actinopterygii</taxon>
        <taxon>Neopterygii</taxon>
        <taxon>Teleostei</taxon>
        <taxon>Ostariophysi</taxon>
        <taxon>Siluriformes</taxon>
        <taxon>Bagridae</taxon>
        <taxon>Hemibagrus</taxon>
    </lineage>
</organism>
<dbReference type="Gene3D" id="3.30.160.60">
    <property type="entry name" value="Classic Zinc Finger"/>
    <property type="match status" value="5"/>
</dbReference>
<feature type="domain" description="C2H2-type" evidence="11">
    <location>
        <begin position="413"/>
        <end position="440"/>
    </location>
</feature>
<dbReference type="GO" id="GO:0008270">
    <property type="term" value="F:zinc ion binding"/>
    <property type="evidence" value="ECO:0007669"/>
    <property type="project" value="UniProtKB-KW"/>
</dbReference>
<dbReference type="Pfam" id="PF00096">
    <property type="entry name" value="zf-C2H2"/>
    <property type="match status" value="5"/>
</dbReference>
<feature type="domain" description="C2H2-type" evidence="11">
    <location>
        <begin position="827"/>
        <end position="854"/>
    </location>
</feature>
<comment type="caution">
    <text evidence="12">The sequence shown here is derived from an EMBL/GenBank/DDBJ whole genome shotgun (WGS) entry which is preliminary data.</text>
</comment>
<keyword evidence="4" id="KW-0677">Repeat</keyword>
<dbReference type="GO" id="GO:0010468">
    <property type="term" value="P:regulation of gene expression"/>
    <property type="evidence" value="ECO:0007669"/>
    <property type="project" value="TreeGrafter"/>
</dbReference>
<keyword evidence="7" id="KW-0539">Nucleus</keyword>
<comment type="similarity">
    <text evidence="2">Belongs to the krueppel C2H2-type zinc-finger protein family.</text>
</comment>